<protein>
    <recommendedName>
        <fullName evidence="8">Fibronectin type-III domain-containing protein</fullName>
    </recommendedName>
</protein>
<evidence type="ECO:0000313" key="9">
    <source>
        <dbReference type="EMBL" id="MYC93670.1"/>
    </source>
</evidence>
<dbReference type="InterPro" id="IPR036116">
    <property type="entry name" value="FN3_sf"/>
</dbReference>
<dbReference type="SMART" id="SM00369">
    <property type="entry name" value="LRR_TYP"/>
    <property type="match status" value="8"/>
</dbReference>
<dbReference type="InterPro" id="IPR013783">
    <property type="entry name" value="Ig-like_fold"/>
</dbReference>
<dbReference type="GO" id="GO:0016020">
    <property type="term" value="C:membrane"/>
    <property type="evidence" value="ECO:0007669"/>
    <property type="project" value="UniProtKB-SubCell"/>
</dbReference>
<dbReference type="InterPro" id="IPR046959">
    <property type="entry name" value="PRK1-6/SRF4-like"/>
</dbReference>
<evidence type="ECO:0000256" key="5">
    <source>
        <dbReference type="ARBA" id="ARBA00023136"/>
    </source>
</evidence>
<dbReference type="PROSITE" id="PS51450">
    <property type="entry name" value="LRR"/>
    <property type="match status" value="6"/>
</dbReference>
<evidence type="ECO:0000256" key="2">
    <source>
        <dbReference type="ARBA" id="ARBA00022614"/>
    </source>
</evidence>
<dbReference type="Pfam" id="PF12799">
    <property type="entry name" value="LRR_4"/>
    <property type="match status" value="4"/>
</dbReference>
<dbReference type="InterPro" id="IPR001611">
    <property type="entry name" value="Leu-rich_rpt"/>
</dbReference>
<keyword evidence="5" id="KW-0472">Membrane</keyword>
<reference evidence="9" key="1">
    <citation type="submission" date="2019-09" db="EMBL/GenBank/DDBJ databases">
        <title>Characterisation of the sponge microbiome using genome-centric metagenomics.</title>
        <authorList>
            <person name="Engelberts J.P."/>
            <person name="Robbins S.J."/>
            <person name="De Goeij J.M."/>
            <person name="Aranda M."/>
            <person name="Bell S.C."/>
            <person name="Webster N.S."/>
        </authorList>
    </citation>
    <scope>NUCLEOTIDE SEQUENCE</scope>
    <source>
        <strain evidence="9">SB0661_bin_32</strain>
    </source>
</reference>
<dbReference type="GO" id="GO:0009653">
    <property type="term" value="P:anatomical structure morphogenesis"/>
    <property type="evidence" value="ECO:0007669"/>
    <property type="project" value="UniProtKB-ARBA"/>
</dbReference>
<comment type="caution">
    <text evidence="9">The sequence shown here is derived from an EMBL/GenBank/DDBJ whole genome shotgun (WGS) entry which is preliminary data.</text>
</comment>
<feature type="chain" id="PRO_5025600525" description="Fibronectin type-III domain-containing protein" evidence="7">
    <location>
        <begin position="21"/>
        <end position="1026"/>
    </location>
</feature>
<feature type="non-terminal residue" evidence="9">
    <location>
        <position position="1026"/>
    </location>
</feature>
<dbReference type="InterPro" id="IPR003591">
    <property type="entry name" value="Leu-rich_rpt_typical-subtyp"/>
</dbReference>
<name>A0A6B1D1G4_9CHLR</name>
<dbReference type="CDD" id="cd00063">
    <property type="entry name" value="FN3"/>
    <property type="match status" value="1"/>
</dbReference>
<feature type="region of interest" description="Disordered" evidence="6">
    <location>
        <begin position="30"/>
        <end position="69"/>
    </location>
</feature>
<comment type="subcellular location">
    <subcellularLocation>
        <location evidence="1">Membrane</location>
    </subcellularLocation>
</comment>
<dbReference type="SUPFAM" id="SSF52058">
    <property type="entry name" value="L domain-like"/>
    <property type="match status" value="3"/>
</dbReference>
<keyword evidence="2" id="KW-0433">Leucine-rich repeat</keyword>
<sequence>MKQISLLLLCVLLITAVAFLDPDAPALRAQTLPPDTLPPDTLPPNTPVVQEPSPHGPPHGPPLSEDVRLPGPVDFTATASESRVDLKWNPVDGADGYEVWKGDGRGRSVRWGSEAYVITTDAFHSDSDVAAYATYSYAVRTIAAGRAEGWSEVESVKIPGEVEAPAAAPSVSVAAAGATAVEVSWSSVAGASGYYLQFWYDGLGDRWSRFPGEQQSPYRHSGLTPGVEYFYIVSAVNAAGKGPWSDWETDDSRITLPAPPPATTERDALIALYEAAGGDNWEQKDNWLSDRPLSDWHGVTTDAGGRVTHLKLGGNRLTGTIPDLSALTYLEELALTSNLLTGPVPDLSAFSRLTTLLLSHNRLTGPIPDLGSLSSLEYLYLNSNQLTGPIPDLGAVTSLRTLNLMRNRLSGTIPDLGHLANLRGVSLGYNRLTGSIPDLRALPNLRVLNLEHNQLTGPVPDLTGSNLGGLNLTGNPLCAPEGVDFSRGNPHVVYHFRTLTLAPCSGVAPTPTASTQPAPDPAGERAALVALYRATGGDGWKQKDNWLSDRPLSDWHGVTTDAGGHVTRLKLGGNQLNGTLPDLSALTYLEELSLTGNHLLTGTIPDLGAFSRLTWLALSYNRLSGPIPDLGSLTSLEYLSLNSNQLTGPIPDLGAVTNLRNLDLVRNRLSGTIPDLNHLPNLGGVYLGYNRLTGPVPDLRALPNLTGMALEHNQLSGPVPDLTRSNLRELNLTGNPLCAPAGVNFSRGNPHVVYHFRTLTLPPCSGVAPTAPDPAGERAALAALYRATGGDGWKHNDNWLSGAPIGTWHGVFTDKNGHVTELRLEQNRLRGALPALNALTHLIRLYLYENELTGPIPELKALTSLESVSLSGNRLSGPIPALNSLPNLSYLNLSYNQLTGPVPDLGAVPYLRQLILRSNRLTGPIPDLSAHFDLWNLDLADNQLTGPIQARRLPPDLWDLVLDTNQLTGPLPDLSAHANLEYLRLNDNRLTGPIPDLGAFTNLTSLFLGGNQLTGPIPDLSALTKL</sequence>
<evidence type="ECO:0000256" key="7">
    <source>
        <dbReference type="SAM" id="SignalP"/>
    </source>
</evidence>
<dbReference type="PANTHER" id="PTHR48007:SF4">
    <property type="entry name" value="LEUCINE-RICH REPEAT RECEPTOR-LIKE PROTEIN KINASE PXC1"/>
    <property type="match status" value="1"/>
</dbReference>
<dbReference type="InterPro" id="IPR032675">
    <property type="entry name" value="LRR_dom_sf"/>
</dbReference>
<evidence type="ECO:0000256" key="1">
    <source>
        <dbReference type="ARBA" id="ARBA00004370"/>
    </source>
</evidence>
<dbReference type="SUPFAM" id="SSF49265">
    <property type="entry name" value="Fibronectin type III"/>
    <property type="match status" value="1"/>
</dbReference>
<dbReference type="InterPro" id="IPR003961">
    <property type="entry name" value="FN3_dom"/>
</dbReference>
<dbReference type="PANTHER" id="PTHR48007">
    <property type="entry name" value="LEUCINE-RICH REPEAT RECEPTOR-LIKE PROTEIN KINASE PXC1"/>
    <property type="match status" value="1"/>
</dbReference>
<dbReference type="AlphaFoldDB" id="A0A6B1D1G4"/>
<dbReference type="EMBL" id="VXMH01000012">
    <property type="protein sequence ID" value="MYC93670.1"/>
    <property type="molecule type" value="Genomic_DNA"/>
</dbReference>
<keyword evidence="4" id="KW-0677">Repeat</keyword>
<feature type="signal peptide" evidence="7">
    <location>
        <begin position="1"/>
        <end position="20"/>
    </location>
</feature>
<dbReference type="InterPro" id="IPR025875">
    <property type="entry name" value="Leu-rich_rpt_4"/>
</dbReference>
<dbReference type="Pfam" id="PF00041">
    <property type="entry name" value="fn3"/>
    <property type="match status" value="1"/>
</dbReference>
<feature type="compositionally biased region" description="Pro residues" evidence="6">
    <location>
        <begin position="35"/>
        <end position="46"/>
    </location>
</feature>
<feature type="domain" description="Fibronectin type-III" evidence="8">
    <location>
        <begin position="165"/>
        <end position="258"/>
    </location>
</feature>
<gene>
    <name evidence="9" type="ORF">F4X14_01755</name>
</gene>
<evidence type="ECO:0000259" key="8">
    <source>
        <dbReference type="PROSITE" id="PS50853"/>
    </source>
</evidence>
<organism evidence="9">
    <name type="scientific">Caldilineaceae bacterium SB0661_bin_32</name>
    <dbReference type="NCBI Taxonomy" id="2605255"/>
    <lineage>
        <taxon>Bacteria</taxon>
        <taxon>Bacillati</taxon>
        <taxon>Chloroflexota</taxon>
        <taxon>Caldilineae</taxon>
        <taxon>Caldilineales</taxon>
        <taxon>Caldilineaceae</taxon>
    </lineage>
</organism>
<dbReference type="SMART" id="SM00365">
    <property type="entry name" value="LRR_SD22"/>
    <property type="match status" value="4"/>
</dbReference>
<dbReference type="PROSITE" id="PS50853">
    <property type="entry name" value="FN3"/>
    <property type="match status" value="1"/>
</dbReference>
<evidence type="ECO:0000256" key="4">
    <source>
        <dbReference type="ARBA" id="ARBA00022737"/>
    </source>
</evidence>
<evidence type="ECO:0000256" key="6">
    <source>
        <dbReference type="SAM" id="MobiDB-lite"/>
    </source>
</evidence>
<keyword evidence="3 7" id="KW-0732">Signal</keyword>
<dbReference type="FunFam" id="3.80.10.10:FF:000400">
    <property type="entry name" value="Nuclear pore complex protein NUP107"/>
    <property type="match status" value="2"/>
</dbReference>
<dbReference type="Pfam" id="PF00560">
    <property type="entry name" value="LRR_1"/>
    <property type="match status" value="2"/>
</dbReference>
<evidence type="ECO:0000256" key="3">
    <source>
        <dbReference type="ARBA" id="ARBA00022729"/>
    </source>
</evidence>
<dbReference type="Gene3D" id="2.60.40.10">
    <property type="entry name" value="Immunoglobulins"/>
    <property type="match status" value="2"/>
</dbReference>
<accession>A0A6B1D1G4</accession>
<proteinExistence type="predicted"/>
<dbReference type="FunFam" id="3.80.10.10:FF:000095">
    <property type="entry name" value="LRR receptor-like serine/threonine-protein kinase GSO1"/>
    <property type="match status" value="1"/>
</dbReference>
<dbReference type="Gene3D" id="3.80.10.10">
    <property type="entry name" value="Ribonuclease Inhibitor"/>
    <property type="match status" value="3"/>
</dbReference>
<dbReference type="SMART" id="SM00060">
    <property type="entry name" value="FN3"/>
    <property type="match status" value="2"/>
</dbReference>
<dbReference type="SMART" id="SM00364">
    <property type="entry name" value="LRR_BAC"/>
    <property type="match status" value="11"/>
</dbReference>